<evidence type="ECO:0000256" key="6">
    <source>
        <dbReference type="ARBA" id="ARBA00023114"/>
    </source>
</evidence>
<comment type="caution">
    <text evidence="13">The sequence shown here is derived from an EMBL/GenBank/DDBJ whole genome shotgun (WGS) entry which is preliminary data.</text>
</comment>
<dbReference type="EMBL" id="LSLI01000091">
    <property type="protein sequence ID" value="KXS31204.1"/>
    <property type="molecule type" value="Genomic_DNA"/>
</dbReference>
<evidence type="ECO:0000256" key="9">
    <source>
        <dbReference type="PROSITE-ProRule" id="PRU00473"/>
    </source>
</evidence>
<accession>A0A139BQD6</accession>
<evidence type="ECO:0000256" key="2">
    <source>
        <dbReference type="ARBA" id="ARBA00022448"/>
    </source>
</evidence>
<protein>
    <submittedName>
        <fullName evidence="13">OmpA/MotB protein</fullName>
    </submittedName>
</protein>
<dbReference type="PATRIC" id="fig|1796491.3.peg.2907"/>
<organism evidence="13 14">
    <name type="scientific">Candidatus Gallionella acididurans</name>
    <dbReference type="NCBI Taxonomy" id="1796491"/>
    <lineage>
        <taxon>Bacteria</taxon>
        <taxon>Pseudomonadati</taxon>
        <taxon>Pseudomonadota</taxon>
        <taxon>Betaproteobacteria</taxon>
        <taxon>Nitrosomonadales</taxon>
        <taxon>Gallionellaceae</taxon>
        <taxon>Gallionella</taxon>
    </lineage>
</organism>
<keyword evidence="5" id="KW-0406">Ion transport</keyword>
<keyword evidence="11" id="KW-0732">Signal</keyword>
<evidence type="ECO:0000256" key="11">
    <source>
        <dbReference type="SAM" id="SignalP"/>
    </source>
</evidence>
<dbReference type="GO" id="GO:0046930">
    <property type="term" value="C:pore complex"/>
    <property type="evidence" value="ECO:0007669"/>
    <property type="project" value="UniProtKB-KW"/>
</dbReference>
<dbReference type="Pfam" id="PF00691">
    <property type="entry name" value="OmpA"/>
    <property type="match status" value="1"/>
</dbReference>
<evidence type="ECO:0000313" key="13">
    <source>
        <dbReference type="EMBL" id="KXS31204.1"/>
    </source>
</evidence>
<evidence type="ECO:0000256" key="3">
    <source>
        <dbReference type="ARBA" id="ARBA00022452"/>
    </source>
</evidence>
<dbReference type="InterPro" id="IPR011250">
    <property type="entry name" value="OMP/PagP_B-barrel"/>
</dbReference>
<dbReference type="InterPro" id="IPR050330">
    <property type="entry name" value="Bact_OuterMem_StrucFunc"/>
</dbReference>
<dbReference type="GO" id="GO:0006811">
    <property type="term" value="P:monoatomic ion transport"/>
    <property type="evidence" value="ECO:0007669"/>
    <property type="project" value="UniProtKB-KW"/>
</dbReference>
<comment type="similarity">
    <text evidence="10">Belongs to the outer membrane OOP (TC 1.B.6) superfamily.</text>
</comment>
<reference evidence="13 14" key="2">
    <citation type="submission" date="2016-03" db="EMBL/GenBank/DDBJ databases">
        <title>New uncultured bacterium of the family Gallionellaceae from acid mine drainage: description and reconstruction of genome based on metagenomic analysis of microbial community.</title>
        <authorList>
            <person name="Kadnikov V."/>
            <person name="Ivasenko D."/>
            <person name="Beletsky A."/>
            <person name="Mardanov A."/>
            <person name="Danilova E."/>
            <person name="Pimenov N."/>
            <person name="Karnachuk O."/>
            <person name="Ravin N."/>
        </authorList>
    </citation>
    <scope>NUCLEOTIDE SEQUENCE [LARGE SCALE GENOMIC DNA]</scope>
    <source>
        <strain evidence="13">ShG14-8</strain>
    </source>
</reference>
<comment type="subcellular location">
    <subcellularLocation>
        <location evidence="1">Cell outer membrane</location>
        <topology evidence="1">Multi-pass membrane protein</topology>
    </subcellularLocation>
</comment>
<evidence type="ECO:0000256" key="8">
    <source>
        <dbReference type="ARBA" id="ARBA00023237"/>
    </source>
</evidence>
<dbReference type="PROSITE" id="PS51123">
    <property type="entry name" value="OMPA_2"/>
    <property type="match status" value="1"/>
</dbReference>
<dbReference type="InterPro" id="IPR006690">
    <property type="entry name" value="OMPA-like_CS"/>
</dbReference>
<dbReference type="SUPFAM" id="SSF103088">
    <property type="entry name" value="OmpA-like"/>
    <property type="match status" value="1"/>
</dbReference>
<evidence type="ECO:0000259" key="12">
    <source>
        <dbReference type="PROSITE" id="PS51123"/>
    </source>
</evidence>
<feature type="domain" description="OmpA-like" evidence="12">
    <location>
        <begin position="269"/>
        <end position="393"/>
    </location>
</feature>
<evidence type="ECO:0000256" key="5">
    <source>
        <dbReference type="ARBA" id="ARBA00023065"/>
    </source>
</evidence>
<sequence>MCKLNKLHQIILEKKMKKLLKAAGALGLVGCAAMSNTFAATDDTFWYMGGNIGQSRATIDNARILANLQGLGLPSSISDDNKGTAYKLFGGYQFNKNFALEGGYFNLGQFGYTTSTLPPALAGSLNGKINLQGLNLDAVGMLPLTEKFSAFGRIGAQYAQAKDNFSGTGSAAAAVTPIPNPSKDTLNYKTGLGVQYDFTPSLGMRAEAERYRINDAIGNTGNINVYSVGLVYRFDQNKPAPVEKVMMAETAAPAQVIIVVAPPRKVIFYADSGADALFDFGKTTVKPTGQRALDKFVADLKGSKYDVINVTGHTDRIGSKAFNMKLSQRRAEAVRTYLMGTLGIASDKISATGEGEAYPLTKPDECKGKKATKKLIACLAPDRRVEVEVTSSRKSD</sequence>
<evidence type="ECO:0000256" key="1">
    <source>
        <dbReference type="ARBA" id="ARBA00004571"/>
    </source>
</evidence>
<dbReference type="InterPro" id="IPR006665">
    <property type="entry name" value="OmpA-like"/>
</dbReference>
<feature type="signal peptide" evidence="11">
    <location>
        <begin position="1"/>
        <end position="39"/>
    </location>
</feature>
<dbReference type="PROSITE" id="PS01068">
    <property type="entry name" value="OMPA_1"/>
    <property type="match status" value="1"/>
</dbReference>
<dbReference type="GO" id="GO:0009279">
    <property type="term" value="C:cell outer membrane"/>
    <property type="evidence" value="ECO:0007669"/>
    <property type="project" value="UniProtKB-SubCell"/>
</dbReference>
<proteinExistence type="inferred from homology"/>
<dbReference type="CDD" id="cd07185">
    <property type="entry name" value="OmpA_C-like"/>
    <property type="match status" value="1"/>
</dbReference>
<dbReference type="Gene3D" id="2.40.160.20">
    <property type="match status" value="1"/>
</dbReference>
<dbReference type="AlphaFoldDB" id="A0A139BQD6"/>
<evidence type="ECO:0000256" key="7">
    <source>
        <dbReference type="ARBA" id="ARBA00023136"/>
    </source>
</evidence>
<dbReference type="Proteomes" id="UP000070578">
    <property type="component" value="Unassembled WGS sequence"/>
</dbReference>
<reference evidence="13 14" key="1">
    <citation type="submission" date="2016-02" db="EMBL/GenBank/DDBJ databases">
        <authorList>
            <person name="Wen L."/>
            <person name="He K."/>
            <person name="Yang H."/>
        </authorList>
    </citation>
    <scope>NUCLEOTIDE SEQUENCE [LARGE SCALE GENOMIC DNA]</scope>
    <source>
        <strain evidence="13">ShG14-8</strain>
    </source>
</reference>
<evidence type="ECO:0000313" key="14">
    <source>
        <dbReference type="Proteomes" id="UP000070578"/>
    </source>
</evidence>
<keyword evidence="8" id="KW-0998">Cell outer membrane</keyword>
<keyword evidence="7 9" id="KW-0472">Membrane</keyword>
<keyword evidence="3" id="KW-1134">Transmembrane beta strand</keyword>
<dbReference type="SUPFAM" id="SSF56925">
    <property type="entry name" value="OMPA-like"/>
    <property type="match status" value="1"/>
</dbReference>
<keyword evidence="6" id="KW-0626">Porin</keyword>
<dbReference type="PRINTS" id="PR01021">
    <property type="entry name" value="OMPADOMAIN"/>
</dbReference>
<keyword evidence="4" id="KW-0812">Transmembrane</keyword>
<dbReference type="InterPro" id="IPR036737">
    <property type="entry name" value="OmpA-like_sf"/>
</dbReference>
<evidence type="ECO:0000256" key="10">
    <source>
        <dbReference type="RuleBase" id="RU003859"/>
    </source>
</evidence>
<evidence type="ECO:0000256" key="4">
    <source>
        <dbReference type="ARBA" id="ARBA00022692"/>
    </source>
</evidence>
<dbReference type="InterPro" id="IPR000498">
    <property type="entry name" value="OmpA-like_TM_dom"/>
</dbReference>
<dbReference type="Gene3D" id="3.30.1330.60">
    <property type="entry name" value="OmpA-like domain"/>
    <property type="match status" value="1"/>
</dbReference>
<name>A0A139BQD6_9PROT</name>
<dbReference type="PANTHER" id="PTHR30329:SF21">
    <property type="entry name" value="LIPOPROTEIN YIAD-RELATED"/>
    <property type="match status" value="1"/>
</dbReference>
<dbReference type="GO" id="GO:0015288">
    <property type="term" value="F:porin activity"/>
    <property type="evidence" value="ECO:0007669"/>
    <property type="project" value="UniProtKB-KW"/>
</dbReference>
<dbReference type="Pfam" id="PF01389">
    <property type="entry name" value="OmpA_membrane"/>
    <property type="match status" value="1"/>
</dbReference>
<dbReference type="InterPro" id="IPR006664">
    <property type="entry name" value="OMP_bac"/>
</dbReference>
<gene>
    <name evidence="13" type="ORF">AWT59_2665</name>
</gene>
<feature type="chain" id="PRO_5007483899" evidence="11">
    <location>
        <begin position="40"/>
        <end position="396"/>
    </location>
</feature>
<dbReference type="PANTHER" id="PTHR30329">
    <property type="entry name" value="STATOR ELEMENT OF FLAGELLAR MOTOR COMPLEX"/>
    <property type="match status" value="1"/>
</dbReference>
<keyword evidence="2" id="KW-0813">Transport</keyword>